<feature type="compositionally biased region" description="Polar residues" evidence="1">
    <location>
        <begin position="102"/>
        <end position="111"/>
    </location>
</feature>
<dbReference type="CDD" id="cd04458">
    <property type="entry name" value="CSP_CDS"/>
    <property type="match status" value="1"/>
</dbReference>
<protein>
    <recommendedName>
        <fullName evidence="2">CSD domain-containing protein</fullName>
    </recommendedName>
</protein>
<sequence>MSSTVDVPTSALIGKVKWFNNKAGYGFITLKDGDEFRDIFVHYTAIRVTNSQYKYLVQGEYIQFDLENSADGPHEVKAINVTGVTGGELMCETRHSVRPPRSGSSDGFTQVKTKRTSHANAD</sequence>
<evidence type="ECO:0000256" key="1">
    <source>
        <dbReference type="SAM" id="MobiDB-lite"/>
    </source>
</evidence>
<dbReference type="GO" id="GO:0003676">
    <property type="term" value="F:nucleic acid binding"/>
    <property type="evidence" value="ECO:0007669"/>
    <property type="project" value="InterPro"/>
</dbReference>
<reference evidence="3" key="1">
    <citation type="journal article" date="2020" name="Nature">
        <title>Giant virus diversity and host interactions through global metagenomics.</title>
        <authorList>
            <person name="Schulz F."/>
            <person name="Roux S."/>
            <person name="Paez-Espino D."/>
            <person name="Jungbluth S."/>
            <person name="Walsh D.A."/>
            <person name="Denef V.J."/>
            <person name="McMahon K.D."/>
            <person name="Konstantinidis K.T."/>
            <person name="Eloe-Fadrosh E.A."/>
            <person name="Kyrpides N.C."/>
            <person name="Woyke T."/>
        </authorList>
    </citation>
    <scope>NUCLEOTIDE SEQUENCE</scope>
    <source>
        <strain evidence="3">GVMAG-M-3300023210-19</strain>
    </source>
</reference>
<dbReference type="InterPro" id="IPR012340">
    <property type="entry name" value="NA-bd_OB-fold"/>
</dbReference>
<accession>A0A6C0IMW8</accession>
<feature type="compositionally biased region" description="Basic residues" evidence="1">
    <location>
        <begin position="112"/>
        <end position="122"/>
    </location>
</feature>
<evidence type="ECO:0000259" key="2">
    <source>
        <dbReference type="PROSITE" id="PS51857"/>
    </source>
</evidence>
<dbReference type="InterPro" id="IPR011129">
    <property type="entry name" value="CSD"/>
</dbReference>
<dbReference type="InterPro" id="IPR050181">
    <property type="entry name" value="Cold_shock_domain"/>
</dbReference>
<proteinExistence type="predicted"/>
<dbReference type="PROSITE" id="PS51857">
    <property type="entry name" value="CSD_2"/>
    <property type="match status" value="1"/>
</dbReference>
<dbReference type="EMBL" id="MN740203">
    <property type="protein sequence ID" value="QHT93227.1"/>
    <property type="molecule type" value="Genomic_DNA"/>
</dbReference>
<dbReference type="InterPro" id="IPR002059">
    <property type="entry name" value="CSP_DNA-bd"/>
</dbReference>
<feature type="domain" description="CSD" evidence="2">
    <location>
        <begin position="11"/>
        <end position="83"/>
    </location>
</feature>
<dbReference type="PANTHER" id="PTHR11544">
    <property type="entry name" value="COLD SHOCK DOMAIN CONTAINING PROTEINS"/>
    <property type="match status" value="1"/>
</dbReference>
<dbReference type="PRINTS" id="PR00050">
    <property type="entry name" value="COLDSHOCK"/>
</dbReference>
<dbReference type="Pfam" id="PF00313">
    <property type="entry name" value="CSD"/>
    <property type="match status" value="1"/>
</dbReference>
<dbReference type="Gene3D" id="2.40.50.140">
    <property type="entry name" value="Nucleic acid-binding proteins"/>
    <property type="match status" value="1"/>
</dbReference>
<dbReference type="SUPFAM" id="SSF50249">
    <property type="entry name" value="Nucleic acid-binding proteins"/>
    <property type="match status" value="1"/>
</dbReference>
<dbReference type="AlphaFoldDB" id="A0A6C0IMW8"/>
<name>A0A6C0IMW8_9ZZZZ</name>
<organism evidence="3">
    <name type="scientific">viral metagenome</name>
    <dbReference type="NCBI Taxonomy" id="1070528"/>
    <lineage>
        <taxon>unclassified sequences</taxon>
        <taxon>metagenomes</taxon>
        <taxon>organismal metagenomes</taxon>
    </lineage>
</organism>
<dbReference type="SMART" id="SM00357">
    <property type="entry name" value="CSP"/>
    <property type="match status" value="1"/>
</dbReference>
<feature type="region of interest" description="Disordered" evidence="1">
    <location>
        <begin position="94"/>
        <end position="122"/>
    </location>
</feature>
<evidence type="ECO:0000313" key="3">
    <source>
        <dbReference type="EMBL" id="QHT93227.1"/>
    </source>
</evidence>